<reference evidence="8" key="1">
    <citation type="submission" date="2021-12" db="EMBL/GenBank/DDBJ databases">
        <title>Convergent genome expansion in fungi linked to evolution of root-endophyte symbiosis.</title>
        <authorList>
            <consortium name="DOE Joint Genome Institute"/>
            <person name="Ke Y.-H."/>
            <person name="Bonito G."/>
            <person name="Liao H.-L."/>
            <person name="Looney B."/>
            <person name="Rojas-Flechas A."/>
            <person name="Nash J."/>
            <person name="Hameed K."/>
            <person name="Schadt C."/>
            <person name="Martin F."/>
            <person name="Crous P.W."/>
            <person name="Miettinen O."/>
            <person name="Magnuson J.K."/>
            <person name="Labbe J."/>
            <person name="Jacobson D."/>
            <person name="Doktycz M.J."/>
            <person name="Veneault-Fourrey C."/>
            <person name="Kuo A."/>
            <person name="Mondo S."/>
            <person name="Calhoun S."/>
            <person name="Riley R."/>
            <person name="Ohm R."/>
            <person name="LaButti K."/>
            <person name="Andreopoulos B."/>
            <person name="Pangilinan J."/>
            <person name="Nolan M."/>
            <person name="Tritt A."/>
            <person name="Clum A."/>
            <person name="Lipzen A."/>
            <person name="Daum C."/>
            <person name="Barry K."/>
            <person name="Grigoriev I.V."/>
            <person name="Vilgalys R."/>
        </authorList>
    </citation>
    <scope>NUCLEOTIDE SEQUENCE</scope>
    <source>
        <strain evidence="8">PMI_201</strain>
    </source>
</reference>
<dbReference type="Proteomes" id="UP001201262">
    <property type="component" value="Unassembled WGS sequence"/>
</dbReference>
<dbReference type="GO" id="GO:0006749">
    <property type="term" value="P:glutathione metabolic process"/>
    <property type="evidence" value="ECO:0007669"/>
    <property type="project" value="TreeGrafter"/>
</dbReference>
<sequence>MGGIINVYLDCVSPYSQYAFLHLLRNRSVLASHGIRIDIHPVFLGGINVGSGNKPPWTLPAKAKHGETDRRHASRYYRVPNSKPPPFFPILSLLPQRAITYIKHAYPPATFEKTFDLYWKWLFDEHHDISKPEILAELLRKTPEPGFTAQQVDEIMAAANDKKWKDALLAKTQEALDQGAFGAPWFYVVRTGEKGEVVEECGFFGSDRFHYIWQFLEVPFDDIKIKPGNQSITDAKGKL</sequence>
<dbReference type="SUPFAM" id="SSF52833">
    <property type="entry name" value="Thioredoxin-like"/>
    <property type="match status" value="1"/>
</dbReference>
<dbReference type="EMBL" id="JAJTJA010000004">
    <property type="protein sequence ID" value="KAH8701046.1"/>
    <property type="molecule type" value="Genomic_DNA"/>
</dbReference>
<evidence type="ECO:0000256" key="5">
    <source>
        <dbReference type="ARBA" id="ARBA00073833"/>
    </source>
</evidence>
<dbReference type="GO" id="GO:0005739">
    <property type="term" value="C:mitochondrion"/>
    <property type="evidence" value="ECO:0007669"/>
    <property type="project" value="TreeGrafter"/>
</dbReference>
<evidence type="ECO:0000259" key="7">
    <source>
        <dbReference type="Pfam" id="PF01323"/>
    </source>
</evidence>
<proteinExistence type="inferred from homology"/>
<dbReference type="GO" id="GO:0005777">
    <property type="term" value="C:peroxisome"/>
    <property type="evidence" value="ECO:0007669"/>
    <property type="project" value="TreeGrafter"/>
</dbReference>
<dbReference type="GeneID" id="70239719"/>
<protein>
    <recommendedName>
        <fullName evidence="5">Glutathione S-transferase kappa 1</fullName>
        <ecNumber evidence="2">2.5.1.18</ecNumber>
    </recommendedName>
    <alternativeName>
        <fullName evidence="6">GST class-kappa</fullName>
    </alternativeName>
</protein>
<keyword evidence="3" id="KW-0808">Transferase</keyword>
<dbReference type="InterPro" id="IPR036249">
    <property type="entry name" value="Thioredoxin-like_sf"/>
</dbReference>
<evidence type="ECO:0000313" key="8">
    <source>
        <dbReference type="EMBL" id="KAH8701046.1"/>
    </source>
</evidence>
<gene>
    <name evidence="8" type="ORF">BGW36DRAFT_139729</name>
</gene>
<dbReference type="PANTHER" id="PTHR42943:SF13">
    <property type="entry name" value="GLUTATHIONE S-TRANSFERASE KAPPA-RELATED"/>
    <property type="match status" value="1"/>
</dbReference>
<dbReference type="RefSeq" id="XP_046074752.1">
    <property type="nucleotide sequence ID" value="XM_046209432.1"/>
</dbReference>
<dbReference type="FunFam" id="3.40.30.10:FF:000096">
    <property type="entry name" value="Glutathione S-transferase kappa"/>
    <property type="match status" value="1"/>
</dbReference>
<evidence type="ECO:0000256" key="2">
    <source>
        <dbReference type="ARBA" id="ARBA00012452"/>
    </source>
</evidence>
<organism evidence="8 9">
    <name type="scientific">Talaromyces proteolyticus</name>
    <dbReference type="NCBI Taxonomy" id="1131652"/>
    <lineage>
        <taxon>Eukaryota</taxon>
        <taxon>Fungi</taxon>
        <taxon>Dikarya</taxon>
        <taxon>Ascomycota</taxon>
        <taxon>Pezizomycotina</taxon>
        <taxon>Eurotiomycetes</taxon>
        <taxon>Eurotiomycetidae</taxon>
        <taxon>Eurotiales</taxon>
        <taxon>Trichocomaceae</taxon>
        <taxon>Talaromyces</taxon>
        <taxon>Talaromyces sect. Bacilispori</taxon>
    </lineage>
</organism>
<evidence type="ECO:0000256" key="4">
    <source>
        <dbReference type="ARBA" id="ARBA00047960"/>
    </source>
</evidence>
<dbReference type="InterPro" id="IPR051924">
    <property type="entry name" value="GST_Kappa/NadH"/>
</dbReference>
<evidence type="ECO:0000256" key="1">
    <source>
        <dbReference type="ARBA" id="ARBA00006494"/>
    </source>
</evidence>
<comment type="caution">
    <text evidence="8">The sequence shown here is derived from an EMBL/GenBank/DDBJ whole genome shotgun (WGS) entry which is preliminary data.</text>
</comment>
<name>A0AAD4Q346_9EURO</name>
<dbReference type="AlphaFoldDB" id="A0AAD4Q346"/>
<accession>A0AAD4Q346</accession>
<dbReference type="GO" id="GO:0004364">
    <property type="term" value="F:glutathione transferase activity"/>
    <property type="evidence" value="ECO:0007669"/>
    <property type="project" value="UniProtKB-EC"/>
</dbReference>
<evidence type="ECO:0000256" key="6">
    <source>
        <dbReference type="ARBA" id="ARBA00083519"/>
    </source>
</evidence>
<dbReference type="Gene3D" id="3.40.30.10">
    <property type="entry name" value="Glutaredoxin"/>
    <property type="match status" value="1"/>
</dbReference>
<feature type="domain" description="DSBA-like thioredoxin" evidence="7">
    <location>
        <begin position="5"/>
        <end position="212"/>
    </location>
</feature>
<dbReference type="PANTHER" id="PTHR42943">
    <property type="entry name" value="GLUTATHIONE S-TRANSFERASE KAPPA"/>
    <property type="match status" value="1"/>
</dbReference>
<dbReference type="Pfam" id="PF01323">
    <property type="entry name" value="DSBA"/>
    <property type="match status" value="1"/>
</dbReference>
<dbReference type="EC" id="2.5.1.18" evidence="2"/>
<evidence type="ECO:0000256" key="3">
    <source>
        <dbReference type="ARBA" id="ARBA00022679"/>
    </source>
</evidence>
<keyword evidence="9" id="KW-1185">Reference proteome</keyword>
<dbReference type="InterPro" id="IPR001853">
    <property type="entry name" value="DSBA-like_thioredoxin_dom"/>
</dbReference>
<comment type="catalytic activity">
    <reaction evidence="4">
        <text>RX + glutathione = an S-substituted glutathione + a halide anion + H(+)</text>
        <dbReference type="Rhea" id="RHEA:16437"/>
        <dbReference type="ChEBI" id="CHEBI:15378"/>
        <dbReference type="ChEBI" id="CHEBI:16042"/>
        <dbReference type="ChEBI" id="CHEBI:17792"/>
        <dbReference type="ChEBI" id="CHEBI:57925"/>
        <dbReference type="ChEBI" id="CHEBI:90779"/>
        <dbReference type="EC" id="2.5.1.18"/>
    </reaction>
</comment>
<evidence type="ECO:0000313" key="9">
    <source>
        <dbReference type="Proteomes" id="UP001201262"/>
    </source>
</evidence>
<comment type="similarity">
    <text evidence="1">Belongs to the GST superfamily. Kappa family.</text>
</comment>
<dbReference type="GO" id="GO:0004602">
    <property type="term" value="F:glutathione peroxidase activity"/>
    <property type="evidence" value="ECO:0007669"/>
    <property type="project" value="TreeGrafter"/>
</dbReference>